<dbReference type="EMBL" id="JAGSYN010000137">
    <property type="protein sequence ID" value="KAG7663445.1"/>
    <property type="molecule type" value="Genomic_DNA"/>
</dbReference>
<dbReference type="GO" id="GO:0016791">
    <property type="term" value="F:phosphatase activity"/>
    <property type="evidence" value="ECO:0007669"/>
    <property type="project" value="TreeGrafter"/>
</dbReference>
<dbReference type="GeneID" id="73469793"/>
<protein>
    <submittedName>
        <fullName evidence="1">PMU2</fullName>
    </submittedName>
</protein>
<dbReference type="CDD" id="cd07067">
    <property type="entry name" value="HP_PGM_like"/>
    <property type="match status" value="1"/>
</dbReference>
<evidence type="ECO:0000313" key="1">
    <source>
        <dbReference type="EMBL" id="KAG7663445.1"/>
    </source>
</evidence>
<dbReference type="RefSeq" id="XP_049263677.1">
    <property type="nucleotide sequence ID" value="XM_049406798.1"/>
</dbReference>
<dbReference type="AlphaFoldDB" id="A0A8J5QWC8"/>
<reference evidence="1 2" key="1">
    <citation type="journal article" date="2021" name="DNA Res.">
        <title>Genome analysis of Candida subhashii reveals its hybrid nature and dual mitochondrial genome conformations.</title>
        <authorList>
            <person name="Mixao V."/>
            <person name="Hegedusova E."/>
            <person name="Saus E."/>
            <person name="Pryszcz L.P."/>
            <person name="Cillingova A."/>
            <person name="Nosek J."/>
            <person name="Gabaldon T."/>
        </authorList>
    </citation>
    <scope>NUCLEOTIDE SEQUENCE [LARGE SCALE GENOMIC DNA]</scope>
    <source>
        <strain evidence="1 2">CBS 10753</strain>
    </source>
</reference>
<proteinExistence type="predicted"/>
<keyword evidence="2" id="KW-1185">Reference proteome</keyword>
<sequence length="309" mass="36477">MSLLIPTRQDHFDAHGHSDDDVKYIELLTQSKQTHPEHYQWDFQPIKGFFKQTEPDTDDMTFRYTQDHFGILKPWPEIISHLNHLNKTAGSNERYILFFLARHGEGWHNIAMRKYSRHEWHSKWSRLNSDDEISWGPDADLTELGIEQAWENHRAWKTQLMNGAPWPSRFYVSPLTRSIRTHNITWKDTDVEILEGVRETIGLHPCNRRSQRSVIRDRFPNVVFPSEFQEVDEWFEEYRETRECLHEQTIRINRVLQELFENDNGDEIVCITSHTGTIRSFLSVIGHRKFVIPTGGMIPVVVKGTKTTL</sequence>
<organism evidence="1 2">
    <name type="scientific">[Candida] subhashii</name>
    <dbReference type="NCBI Taxonomy" id="561895"/>
    <lineage>
        <taxon>Eukaryota</taxon>
        <taxon>Fungi</taxon>
        <taxon>Dikarya</taxon>
        <taxon>Ascomycota</taxon>
        <taxon>Saccharomycotina</taxon>
        <taxon>Pichiomycetes</taxon>
        <taxon>Debaryomycetaceae</taxon>
        <taxon>Spathaspora</taxon>
    </lineage>
</organism>
<comment type="caution">
    <text evidence="1">The sequence shown here is derived from an EMBL/GenBank/DDBJ whole genome shotgun (WGS) entry which is preliminary data.</text>
</comment>
<dbReference type="OrthoDB" id="496981at2759"/>
<name>A0A8J5QWC8_9ASCO</name>
<accession>A0A8J5QWC8</accession>
<evidence type="ECO:0000313" key="2">
    <source>
        <dbReference type="Proteomes" id="UP000694255"/>
    </source>
</evidence>
<dbReference type="PANTHER" id="PTHR48100:SF1">
    <property type="entry name" value="HISTIDINE PHOSPHATASE FAMILY PROTEIN-RELATED"/>
    <property type="match status" value="1"/>
</dbReference>
<dbReference type="InterPro" id="IPR050275">
    <property type="entry name" value="PGM_Phosphatase"/>
</dbReference>
<gene>
    <name evidence="1" type="ORF">J8A68_002992</name>
</gene>
<dbReference type="Pfam" id="PF00300">
    <property type="entry name" value="His_Phos_1"/>
    <property type="match status" value="1"/>
</dbReference>
<dbReference type="GO" id="GO:0005737">
    <property type="term" value="C:cytoplasm"/>
    <property type="evidence" value="ECO:0007669"/>
    <property type="project" value="TreeGrafter"/>
</dbReference>
<dbReference type="PANTHER" id="PTHR48100">
    <property type="entry name" value="BROAD-SPECIFICITY PHOSPHATASE YOR283W-RELATED"/>
    <property type="match status" value="1"/>
</dbReference>
<dbReference type="Proteomes" id="UP000694255">
    <property type="component" value="Unassembled WGS sequence"/>
</dbReference>
<dbReference type="InterPro" id="IPR013078">
    <property type="entry name" value="His_Pase_superF_clade-1"/>
</dbReference>